<sequence>MLLNLSHDLSKKQELISTHVGKPFDLEERKKLDGTSLTEIPVTAASIDLYNLMVLNESQVFCSIEMRPNGVIISFKANTDLYSLVIPFYKLKIYKGRAQEYSFYKDHYFIKVWAGEENPQTHRFIRKIKNYQADSAHPRIEDML</sequence>
<dbReference type="RefSeq" id="WP_093113446.1">
    <property type="nucleotide sequence ID" value="NZ_FNGG01000004.1"/>
</dbReference>
<name>A0A1H5NGG7_9FLAO</name>
<accession>A0A1H5NGG7</accession>
<organism evidence="1 2">
    <name type="scientific">Salinimicrobium catena</name>
    <dbReference type="NCBI Taxonomy" id="390640"/>
    <lineage>
        <taxon>Bacteria</taxon>
        <taxon>Pseudomonadati</taxon>
        <taxon>Bacteroidota</taxon>
        <taxon>Flavobacteriia</taxon>
        <taxon>Flavobacteriales</taxon>
        <taxon>Flavobacteriaceae</taxon>
        <taxon>Salinimicrobium</taxon>
    </lineage>
</organism>
<dbReference type="EMBL" id="FNUG01000004">
    <property type="protein sequence ID" value="SEF00739.1"/>
    <property type="molecule type" value="Genomic_DNA"/>
</dbReference>
<gene>
    <name evidence="1" type="ORF">SAMN04488034_104172</name>
</gene>
<keyword evidence="2" id="KW-1185">Reference proteome</keyword>
<dbReference type="AlphaFoldDB" id="A0A1H5NGG7"/>
<evidence type="ECO:0000313" key="1">
    <source>
        <dbReference type="EMBL" id="SEF00739.1"/>
    </source>
</evidence>
<dbReference type="OrthoDB" id="1436588at2"/>
<dbReference type="Proteomes" id="UP000199448">
    <property type="component" value="Unassembled WGS sequence"/>
</dbReference>
<protein>
    <submittedName>
        <fullName evidence="1">Uncharacterized protein</fullName>
    </submittedName>
</protein>
<evidence type="ECO:0000313" key="2">
    <source>
        <dbReference type="Proteomes" id="UP000199448"/>
    </source>
</evidence>
<proteinExistence type="predicted"/>
<reference evidence="1 2" key="1">
    <citation type="submission" date="2016-10" db="EMBL/GenBank/DDBJ databases">
        <authorList>
            <person name="de Groot N.N."/>
        </authorList>
    </citation>
    <scope>NUCLEOTIDE SEQUENCE [LARGE SCALE GENOMIC DNA]</scope>
    <source>
        <strain evidence="1 2">DSM 23553</strain>
    </source>
</reference>
<dbReference type="STRING" id="390640.SAMN04488034_104172"/>